<dbReference type="Pfam" id="PF00563">
    <property type="entry name" value="EAL"/>
    <property type="match status" value="1"/>
</dbReference>
<evidence type="ECO:0000313" key="5">
    <source>
        <dbReference type="EMBL" id="MBO0343606.1"/>
    </source>
</evidence>
<dbReference type="GO" id="GO:0016020">
    <property type="term" value="C:membrane"/>
    <property type="evidence" value="ECO:0007669"/>
    <property type="project" value="UniProtKB-UniRule"/>
</dbReference>
<dbReference type="Pfam" id="PF03707">
    <property type="entry name" value="MHYT"/>
    <property type="match status" value="2"/>
</dbReference>
<dbReference type="CDD" id="cd01949">
    <property type="entry name" value="GGDEF"/>
    <property type="match status" value="1"/>
</dbReference>
<gene>
    <name evidence="5" type="ORF">J0X15_00095</name>
</gene>
<evidence type="ECO:0000259" key="4">
    <source>
        <dbReference type="PROSITE" id="PS50924"/>
    </source>
</evidence>
<dbReference type="InterPro" id="IPR029787">
    <property type="entry name" value="Nucleotide_cyclase"/>
</dbReference>
<feature type="transmembrane region" description="Helical" evidence="1">
    <location>
        <begin position="84"/>
        <end position="103"/>
    </location>
</feature>
<comment type="caution">
    <text evidence="5">The sequence shown here is derived from an EMBL/GenBank/DDBJ whole genome shotgun (WGS) entry which is preliminary data.</text>
</comment>
<feature type="domain" description="EAL" evidence="2">
    <location>
        <begin position="426"/>
        <end position="676"/>
    </location>
</feature>
<sequence>MISVISCIVFEHDFAFVLMAALVCVCGCLLTTNLYVRLRSSVGARQYLWLFLAGLVGGATVWTTHFVAMLGYVVPFDRTFEPMLTLVSLTTAIVTASFGFWITSLMNNRFFIGFGGMVIGMGIAVMHYLGMAAYQIPALLDWDETYVVASVFLAAAFAAAATLTGAEVEGRKGVVLSSLLMVLGIVGLHFTGMTGLTVLPFRGLDVPLQTISDQFMLFSVVGVTGIVLASVAAAFLIESQGMEEASLTYKHLALHDPLTGVPNRFHLRERLNEELRQLTGRSSGGLGVIAINLNRFKDINDLHGHAVGDMVLREVAKRLSGVLGPGEYVARIGGDEFVAIKVGVRSADELEPFGERLKVEVNRPILWDHNRISLTCSLGAALAPHHGREVEELLVRANLAVEACGKQAGEDFIIFSSKMEEESRHRAAIAIDLRSAAQNGQLELHYQPQNETATRGLQGFEALVRWRHPEHGLISPVEFIPVAEETGLILEIGRWVLNTACMTAAKWPDRFSVAVNVSAFQLAQDTLPLQVASALAKSGLAPSRLEIEITESGVITDQAHALEIVMALKELGVSVAMDDFGTGYSSLSTLQSFPFDKIKIDREFVKSLGDSQQSSAIIRSTILLGASLGIPVLAEGVETEEQLAILKMEGCKAVQGYLFGRPQPEAEAERLIDLDGQRLQGNQVTSNRVVPLRA</sequence>
<feature type="transmembrane region" description="Helical" evidence="1">
    <location>
        <begin position="110"/>
        <end position="134"/>
    </location>
</feature>
<feature type="transmembrane region" description="Helical" evidence="1">
    <location>
        <begin position="173"/>
        <end position="195"/>
    </location>
</feature>
<feature type="transmembrane region" description="Helical" evidence="1">
    <location>
        <begin position="14"/>
        <end position="36"/>
    </location>
</feature>
<keyword evidence="6" id="KW-1185">Reference proteome</keyword>
<keyword evidence="1" id="KW-0812">Transmembrane</keyword>
<dbReference type="PROSITE" id="PS50887">
    <property type="entry name" value="GGDEF"/>
    <property type="match status" value="1"/>
</dbReference>
<dbReference type="EMBL" id="JAFLNF010000001">
    <property type="protein sequence ID" value="MBO0343606.1"/>
    <property type="molecule type" value="Genomic_DNA"/>
</dbReference>
<dbReference type="NCBIfam" id="TIGR00254">
    <property type="entry name" value="GGDEF"/>
    <property type="match status" value="1"/>
</dbReference>
<dbReference type="RefSeq" id="WP_206937074.1">
    <property type="nucleotide sequence ID" value="NZ_JAFLNF010000001.1"/>
</dbReference>
<dbReference type="Proteomes" id="UP000664779">
    <property type="component" value="Unassembled WGS sequence"/>
</dbReference>
<evidence type="ECO:0000313" key="6">
    <source>
        <dbReference type="Proteomes" id="UP000664779"/>
    </source>
</evidence>
<dbReference type="SUPFAM" id="SSF55073">
    <property type="entry name" value="Nucleotide cyclase"/>
    <property type="match status" value="1"/>
</dbReference>
<dbReference type="Pfam" id="PF00990">
    <property type="entry name" value="GGDEF"/>
    <property type="match status" value="1"/>
</dbReference>
<dbReference type="InterPro" id="IPR035919">
    <property type="entry name" value="EAL_sf"/>
</dbReference>
<dbReference type="SMART" id="SM00052">
    <property type="entry name" value="EAL"/>
    <property type="match status" value="1"/>
</dbReference>
<feature type="transmembrane region" description="Helical" evidence="1">
    <location>
        <begin position="215"/>
        <end position="237"/>
    </location>
</feature>
<dbReference type="CDD" id="cd01948">
    <property type="entry name" value="EAL"/>
    <property type="match status" value="1"/>
</dbReference>
<dbReference type="InterPro" id="IPR005330">
    <property type="entry name" value="MHYT_dom"/>
</dbReference>
<dbReference type="PANTHER" id="PTHR44757">
    <property type="entry name" value="DIGUANYLATE CYCLASE DGCP"/>
    <property type="match status" value="1"/>
</dbReference>
<dbReference type="Gene3D" id="3.30.70.270">
    <property type="match status" value="1"/>
</dbReference>
<dbReference type="PROSITE" id="PS50924">
    <property type="entry name" value="MHYT"/>
    <property type="match status" value="1"/>
</dbReference>
<keyword evidence="1" id="KW-0472">Membrane</keyword>
<organism evidence="5 6">
    <name type="scientific">Roseibium limicola</name>
    <dbReference type="NCBI Taxonomy" id="2816037"/>
    <lineage>
        <taxon>Bacteria</taxon>
        <taxon>Pseudomonadati</taxon>
        <taxon>Pseudomonadota</taxon>
        <taxon>Alphaproteobacteria</taxon>
        <taxon>Hyphomicrobiales</taxon>
        <taxon>Stappiaceae</taxon>
        <taxon>Roseibium</taxon>
    </lineage>
</organism>
<reference evidence="5" key="1">
    <citation type="submission" date="2021-03" db="EMBL/GenBank/DDBJ databases">
        <title>Roseibium sp. CAU 1637 isolated from Incheon.</title>
        <authorList>
            <person name="Kim W."/>
        </authorList>
    </citation>
    <scope>NUCLEOTIDE SEQUENCE</scope>
    <source>
        <strain evidence="5">CAU 1637</strain>
    </source>
</reference>
<evidence type="ECO:0000259" key="2">
    <source>
        <dbReference type="PROSITE" id="PS50883"/>
    </source>
</evidence>
<keyword evidence="1" id="KW-1133">Transmembrane helix</keyword>
<evidence type="ECO:0000256" key="1">
    <source>
        <dbReference type="PROSITE-ProRule" id="PRU00244"/>
    </source>
</evidence>
<dbReference type="InterPro" id="IPR052155">
    <property type="entry name" value="Biofilm_reg_signaling"/>
</dbReference>
<feature type="domain" description="GGDEF" evidence="3">
    <location>
        <begin position="284"/>
        <end position="418"/>
    </location>
</feature>
<dbReference type="InterPro" id="IPR001633">
    <property type="entry name" value="EAL_dom"/>
</dbReference>
<protein>
    <submittedName>
        <fullName evidence="5">EAL domain-containing protein</fullName>
    </submittedName>
</protein>
<accession>A0A939EKM6</accession>
<dbReference type="AlphaFoldDB" id="A0A939EKM6"/>
<feature type="transmembrane region" description="Helical" evidence="1">
    <location>
        <begin position="48"/>
        <end position="72"/>
    </location>
</feature>
<evidence type="ECO:0000259" key="3">
    <source>
        <dbReference type="PROSITE" id="PS50887"/>
    </source>
</evidence>
<dbReference type="PROSITE" id="PS50883">
    <property type="entry name" value="EAL"/>
    <property type="match status" value="1"/>
</dbReference>
<proteinExistence type="predicted"/>
<dbReference type="SUPFAM" id="SSF141868">
    <property type="entry name" value="EAL domain-like"/>
    <property type="match status" value="1"/>
</dbReference>
<dbReference type="InterPro" id="IPR000160">
    <property type="entry name" value="GGDEF_dom"/>
</dbReference>
<feature type="domain" description="MHYT" evidence="4">
    <location>
        <begin position="12"/>
        <end position="199"/>
    </location>
</feature>
<name>A0A939EKM6_9HYPH</name>
<dbReference type="Gene3D" id="3.20.20.450">
    <property type="entry name" value="EAL domain"/>
    <property type="match status" value="1"/>
</dbReference>
<dbReference type="PANTHER" id="PTHR44757:SF2">
    <property type="entry name" value="BIOFILM ARCHITECTURE MAINTENANCE PROTEIN MBAA"/>
    <property type="match status" value="1"/>
</dbReference>
<feature type="transmembrane region" description="Helical" evidence="1">
    <location>
        <begin position="146"/>
        <end position="166"/>
    </location>
</feature>
<dbReference type="SMART" id="SM00267">
    <property type="entry name" value="GGDEF"/>
    <property type="match status" value="1"/>
</dbReference>
<dbReference type="InterPro" id="IPR043128">
    <property type="entry name" value="Rev_trsase/Diguanyl_cyclase"/>
</dbReference>